<dbReference type="STRING" id="9925.ENSCHIP00000024393"/>
<feature type="compositionally biased region" description="Basic and acidic residues" evidence="12">
    <location>
        <begin position="51"/>
        <end position="63"/>
    </location>
</feature>
<reference evidence="13 14" key="1">
    <citation type="submission" date="2016-04" db="EMBL/GenBank/DDBJ databases">
        <title>Polished mammalian reference genomes with single-molecule sequencing and chromosome conformation capture applied to the Capra hircus genome.</title>
        <authorList>
            <person name="Bickhart D.M."/>
            <person name="Koren S."/>
            <person name="Rosen B."/>
            <person name="Hastie A."/>
            <person name="Liachko I."/>
            <person name="Sullivan S.T."/>
            <person name="Burton J."/>
            <person name="Sayre B.L."/>
            <person name="Huson H.J."/>
            <person name="Lee J."/>
            <person name="Lam E."/>
            <person name="Kelley C.M."/>
            <person name="Hutchison J.L."/>
            <person name="Zhou Y."/>
            <person name="Sun J."/>
            <person name="Crisa A."/>
            <person name="Schwartz J.C."/>
            <person name="Hammond J.A."/>
            <person name="Schroeder S.G."/>
            <person name="Liu G.E."/>
            <person name="Dunham M."/>
            <person name="Shendure J."/>
            <person name="Sonstegard T.S."/>
            <person name="Phillippy A.M."/>
            <person name="Van Tassell C.P."/>
            <person name="Smith T.P."/>
        </authorList>
    </citation>
    <scope>NUCLEOTIDE SEQUENCE [LARGE SCALE GENOMIC DNA]</scope>
</reference>
<protein>
    <recommendedName>
        <fullName evidence="15">Radial spoke head 10 homolog B</fullName>
    </recommendedName>
</protein>
<dbReference type="Pfam" id="PF02493">
    <property type="entry name" value="MORN"/>
    <property type="match status" value="10"/>
</dbReference>
<dbReference type="PANTHER" id="PTHR46613:SF1">
    <property type="entry name" value="RADIAL SPOKE HEAD 10 HOMOLOG B-RELATED"/>
    <property type="match status" value="1"/>
</dbReference>
<feature type="region of interest" description="Disordered" evidence="12">
    <location>
        <begin position="1"/>
        <end position="74"/>
    </location>
</feature>
<dbReference type="GO" id="GO:0097729">
    <property type="term" value="C:9+2 motile cilium"/>
    <property type="evidence" value="ECO:0007669"/>
    <property type="project" value="Ensembl"/>
</dbReference>
<proteinExistence type="predicted"/>
<evidence type="ECO:0000256" key="5">
    <source>
        <dbReference type="ARBA" id="ARBA00022846"/>
    </source>
</evidence>
<dbReference type="AlphaFoldDB" id="A0A452FJX4"/>
<accession>A0A452FJX4</accession>
<dbReference type="EMBL" id="LWLT01000031">
    <property type="status" value="NOT_ANNOTATED_CDS"/>
    <property type="molecule type" value="Genomic_DNA"/>
</dbReference>
<name>A0A452FJX4_CAPHI</name>
<keyword evidence="5" id="KW-0282">Flagellum</keyword>
<dbReference type="InterPro" id="IPR003409">
    <property type="entry name" value="MORN"/>
</dbReference>
<keyword evidence="4" id="KW-0677">Repeat</keyword>
<reference evidence="13" key="2">
    <citation type="submission" date="2025-08" db="UniProtKB">
        <authorList>
            <consortium name="Ensembl"/>
        </authorList>
    </citation>
    <scope>IDENTIFICATION</scope>
</reference>
<keyword evidence="7" id="KW-0206">Cytoskeleton</keyword>
<dbReference type="PANTHER" id="PTHR46613">
    <property type="entry name" value="RADIAL SPOKE HEAD 10 HOMOLOG B-RELATED"/>
    <property type="match status" value="1"/>
</dbReference>
<evidence type="ECO:0000256" key="9">
    <source>
        <dbReference type="ARBA" id="ARBA00045836"/>
    </source>
</evidence>
<feature type="region of interest" description="Disordered" evidence="12">
    <location>
        <begin position="810"/>
        <end position="840"/>
    </location>
</feature>
<dbReference type="Proteomes" id="UP000291000">
    <property type="component" value="Chromosome 25"/>
</dbReference>
<sequence>MVKEKKRADKKGDKSARSPSSPSDYPEFAKQDGSAARQDASPSAAPPLDVPLKDPAGKREAKSDNVPNEDATQYEEPVLTKLIVESYEGEKVRGLYEGEGFAIFQGGCTYRGMFSEGLMHGQGTYIWADGLKYEGDFVKNVPMNHGVFTWPDGSTYEGEVVSGMRHGFGMFKCSTQPVSYIGHWCHGKRHGKGSIYYNQEGTSWYEGDWIYNIRKGWGIRCYKSGNIYEGQWENNMRHGEGRMRWLTTNEEYTGQWRHGVQNGLGTHTWFLKRIPYSQYPLRNEYVGEFVNGYRHGHGKFYYASGAVYEGEWVSNKKHGMGRLTFKNGRVYDGLFSKDHIVVFPNLDGEVMSYPNSPSEGAFKCQQCKPSISAEIMRKLDGNESNSLLGSSLELDLSLLLKMYPERDQSEEKKQVEYAILRNITELRRIYNFYSSLGCDRSLDNTFLMTKLHFWRFLKDCKFHHHNITLADMDRVLSANNDIPVEEIHSPFTTLLLRTFLNYLLQLAYHIHHKEYQDRSPSLFLCFKKVMNENILPNACRVKGHLFCEAQRTLYSMTYVDKCWEIYTAHCRPHAAPPHELTMNMRHFLWMLRSFKMINKELTATKFVEVIAEDNPSMYDGIDSNFELELVFLEFFEALLSFALICVPEPATKFCSDFPDDDLSVNKAGSTYPVTAQDTQNRSPSAVASQESDIQFSSTKSSSSKLGVLLDISKIRKSEPKIKKSVSDGKTSKVNFKSAGKGLTFFLSQSAHKHEETLKEKVKENRLQNEATALQRKMENEELEARLNSLREEEAKRQDYEVDITVIKEPVDAPSSSFTPSPPKEDTVVSSKSITSKKKKK</sequence>
<evidence type="ECO:0000313" key="14">
    <source>
        <dbReference type="Proteomes" id="UP000291000"/>
    </source>
</evidence>
<dbReference type="Ensembl" id="ENSCHIT00000032253.1">
    <property type="protein sequence ID" value="ENSCHIP00000024393.1"/>
    <property type="gene ID" value="ENSCHIG00000021579.1"/>
</dbReference>
<keyword evidence="11" id="KW-0175">Coiled coil</keyword>
<dbReference type="Gene3D" id="2.20.110.10">
    <property type="entry name" value="Histone H3 K4-specific methyltransferase SET7/9 N-terminal domain"/>
    <property type="match status" value="3"/>
</dbReference>
<keyword evidence="6" id="KW-0969">Cilium</keyword>
<evidence type="ECO:0000256" key="3">
    <source>
        <dbReference type="ARBA" id="ARBA00022490"/>
    </source>
</evidence>
<dbReference type="Bgee" id="ENSCHIG00000021579">
    <property type="expression patterns" value="Expressed in fallopian tube and 16 other cell types or tissues"/>
</dbReference>
<evidence type="ECO:0000256" key="11">
    <source>
        <dbReference type="SAM" id="Coils"/>
    </source>
</evidence>
<keyword evidence="14" id="KW-1185">Reference proteome</keyword>
<dbReference type="SMART" id="SM00698">
    <property type="entry name" value="MORN"/>
    <property type="match status" value="8"/>
</dbReference>
<evidence type="ECO:0000256" key="12">
    <source>
        <dbReference type="SAM" id="MobiDB-lite"/>
    </source>
</evidence>
<comment type="subunit">
    <text evidence="10">Interacts with RSPH6A. Does not appear to be part of the axonemal radial spoke complexes 1 or 2.</text>
</comment>
<feature type="region of interest" description="Disordered" evidence="12">
    <location>
        <begin position="673"/>
        <end position="693"/>
    </location>
</feature>
<evidence type="ECO:0008006" key="15">
    <source>
        <dbReference type="Google" id="ProtNLM"/>
    </source>
</evidence>
<keyword evidence="8" id="KW-0966">Cell projection</keyword>
<evidence type="ECO:0000256" key="4">
    <source>
        <dbReference type="ARBA" id="ARBA00022737"/>
    </source>
</evidence>
<keyword evidence="3" id="KW-0963">Cytoplasm</keyword>
<organism evidence="13 14">
    <name type="scientific">Capra hircus</name>
    <name type="common">Goat</name>
    <dbReference type="NCBI Taxonomy" id="9925"/>
    <lineage>
        <taxon>Eukaryota</taxon>
        <taxon>Metazoa</taxon>
        <taxon>Chordata</taxon>
        <taxon>Craniata</taxon>
        <taxon>Vertebrata</taxon>
        <taxon>Euteleostomi</taxon>
        <taxon>Mammalia</taxon>
        <taxon>Eutheria</taxon>
        <taxon>Laurasiatheria</taxon>
        <taxon>Artiodactyla</taxon>
        <taxon>Ruminantia</taxon>
        <taxon>Pecora</taxon>
        <taxon>Bovidae</taxon>
        <taxon>Caprinae</taxon>
        <taxon>Capra</taxon>
    </lineage>
</organism>
<comment type="subcellular location">
    <subcellularLocation>
        <location evidence="1">Cell projection</location>
        <location evidence="1">Cilium</location>
        <location evidence="1">Flagellum</location>
    </subcellularLocation>
    <subcellularLocation>
        <location evidence="2">Cytoplasm</location>
        <location evidence="2">Cytoskeleton</location>
        <location evidence="2">Cilium axoneme</location>
    </subcellularLocation>
</comment>
<evidence type="ECO:0000256" key="6">
    <source>
        <dbReference type="ARBA" id="ARBA00023069"/>
    </source>
</evidence>
<comment type="function">
    <text evidence="9">May function as part of the axonemal radial spoke complex 3 (RS3). Radial spoke complexes are important for ciliary motility.</text>
</comment>
<dbReference type="GO" id="GO:0005930">
    <property type="term" value="C:axoneme"/>
    <property type="evidence" value="ECO:0007669"/>
    <property type="project" value="UniProtKB-SubCell"/>
</dbReference>
<evidence type="ECO:0000256" key="10">
    <source>
        <dbReference type="ARBA" id="ARBA00046952"/>
    </source>
</evidence>
<evidence type="ECO:0000313" key="13">
    <source>
        <dbReference type="Ensembl" id="ENSCHIP00000024393.1"/>
    </source>
</evidence>
<gene>
    <name evidence="13" type="primary">LOC102174532</name>
</gene>
<evidence type="ECO:0000256" key="2">
    <source>
        <dbReference type="ARBA" id="ARBA00004430"/>
    </source>
</evidence>
<reference evidence="13" key="3">
    <citation type="submission" date="2025-09" db="UniProtKB">
        <authorList>
            <consortium name="Ensembl"/>
        </authorList>
    </citation>
    <scope>IDENTIFICATION</scope>
</reference>
<feature type="compositionally biased region" description="Basic and acidic residues" evidence="12">
    <location>
        <begin position="1"/>
        <end position="16"/>
    </location>
</feature>
<dbReference type="SUPFAM" id="SSF82185">
    <property type="entry name" value="Histone H3 K4-specific methyltransferase SET7/9 N-terminal domain"/>
    <property type="match status" value="2"/>
</dbReference>
<evidence type="ECO:0000256" key="7">
    <source>
        <dbReference type="ARBA" id="ARBA00023212"/>
    </source>
</evidence>
<evidence type="ECO:0000256" key="8">
    <source>
        <dbReference type="ARBA" id="ARBA00023273"/>
    </source>
</evidence>
<dbReference type="GeneTree" id="ENSGT00940000159899"/>
<feature type="coiled-coil region" evidence="11">
    <location>
        <begin position="763"/>
        <end position="799"/>
    </location>
</feature>
<evidence type="ECO:0000256" key="1">
    <source>
        <dbReference type="ARBA" id="ARBA00004230"/>
    </source>
</evidence>
<dbReference type="OMA" id="PNACHVK"/>